<protein>
    <recommendedName>
        <fullName evidence="2">DsrE family protein</fullName>
    </recommendedName>
</protein>
<gene>
    <name evidence="1" type="ORF">LCGC14_2343170</name>
</gene>
<name>A0A0F9EP18_9ZZZZ</name>
<reference evidence="1" key="1">
    <citation type="journal article" date="2015" name="Nature">
        <title>Complex archaea that bridge the gap between prokaryotes and eukaryotes.</title>
        <authorList>
            <person name="Spang A."/>
            <person name="Saw J.H."/>
            <person name="Jorgensen S.L."/>
            <person name="Zaremba-Niedzwiedzka K."/>
            <person name="Martijn J."/>
            <person name="Lind A.E."/>
            <person name="van Eijk R."/>
            <person name="Schleper C."/>
            <person name="Guy L."/>
            <person name="Ettema T.J."/>
        </authorList>
    </citation>
    <scope>NUCLEOTIDE SEQUENCE</scope>
</reference>
<evidence type="ECO:0008006" key="2">
    <source>
        <dbReference type="Google" id="ProtNLM"/>
    </source>
</evidence>
<organism evidence="1">
    <name type="scientific">marine sediment metagenome</name>
    <dbReference type="NCBI Taxonomy" id="412755"/>
    <lineage>
        <taxon>unclassified sequences</taxon>
        <taxon>metagenomes</taxon>
        <taxon>ecological metagenomes</taxon>
    </lineage>
</organism>
<sequence length="100" mass="10945">MKLGIFISTDRNLHQLVGIVGEAVARGHEVKVFVMDSGSLLLETDEFRRLCGLEGVESTFCDLNAKAAGVDTDKASQFVSRGSQYNNALMMHDVDRVLSL</sequence>
<dbReference type="AlphaFoldDB" id="A0A0F9EP18"/>
<proteinExistence type="predicted"/>
<accession>A0A0F9EP18</accession>
<evidence type="ECO:0000313" key="1">
    <source>
        <dbReference type="EMBL" id="KKL46675.1"/>
    </source>
</evidence>
<dbReference type="EMBL" id="LAZR01033942">
    <property type="protein sequence ID" value="KKL46675.1"/>
    <property type="molecule type" value="Genomic_DNA"/>
</dbReference>
<comment type="caution">
    <text evidence="1">The sequence shown here is derived from an EMBL/GenBank/DDBJ whole genome shotgun (WGS) entry which is preliminary data.</text>
</comment>